<organism evidence="4 5">
    <name type="scientific">Caenorhabditis nigoni</name>
    <dbReference type="NCBI Taxonomy" id="1611254"/>
    <lineage>
        <taxon>Eukaryota</taxon>
        <taxon>Metazoa</taxon>
        <taxon>Ecdysozoa</taxon>
        <taxon>Nematoda</taxon>
        <taxon>Chromadorea</taxon>
        <taxon>Rhabditida</taxon>
        <taxon>Rhabditina</taxon>
        <taxon>Rhabditomorpha</taxon>
        <taxon>Rhabditoidea</taxon>
        <taxon>Rhabditidae</taxon>
        <taxon>Peloderinae</taxon>
        <taxon>Caenorhabditis</taxon>
    </lineage>
</organism>
<evidence type="ECO:0000313" key="4">
    <source>
        <dbReference type="EMBL" id="PIC47372.1"/>
    </source>
</evidence>
<dbReference type="FunFam" id="3.30.420.10:FF:000202">
    <property type="entry name" value="Ribonuclease H1, putative"/>
    <property type="match status" value="1"/>
</dbReference>
<dbReference type="InterPro" id="IPR012337">
    <property type="entry name" value="RNaseH-like_sf"/>
</dbReference>
<dbReference type="PROSITE" id="PS50879">
    <property type="entry name" value="RNASE_H_1"/>
    <property type="match status" value="1"/>
</dbReference>
<proteinExistence type="inferred from homology"/>
<feature type="domain" description="RNase H type-1" evidence="3">
    <location>
        <begin position="2"/>
        <end position="154"/>
    </location>
</feature>
<gene>
    <name evidence="4" type="primary">Cnig_chr_II.g6753</name>
    <name evidence="4" type="ORF">B9Z55_006753</name>
</gene>
<dbReference type="STRING" id="1611254.A0A2G5V6K0"/>
<dbReference type="InterPro" id="IPR036397">
    <property type="entry name" value="RNaseH_sf"/>
</dbReference>
<dbReference type="Proteomes" id="UP000230233">
    <property type="component" value="Chromosome II"/>
</dbReference>
<dbReference type="InterPro" id="IPR050092">
    <property type="entry name" value="RNase_H"/>
</dbReference>
<name>A0A2G5V6K0_9PELO</name>
<dbReference type="Gene3D" id="3.30.420.10">
    <property type="entry name" value="Ribonuclease H-like superfamily/Ribonuclease H"/>
    <property type="match status" value="1"/>
</dbReference>
<keyword evidence="5" id="KW-1185">Reference proteome</keyword>
<dbReference type="PANTHER" id="PTHR10642:SF29">
    <property type="entry name" value="RNASE H TYPE-1 DOMAIN-CONTAINING PROTEIN"/>
    <property type="match status" value="1"/>
</dbReference>
<evidence type="ECO:0000259" key="3">
    <source>
        <dbReference type="PROSITE" id="PS50879"/>
    </source>
</evidence>
<dbReference type="OrthoDB" id="90239at2759"/>
<dbReference type="CDD" id="cd09280">
    <property type="entry name" value="RNase_HI_eukaryote_like"/>
    <property type="match status" value="1"/>
</dbReference>
<feature type="region of interest" description="Disordered" evidence="2">
    <location>
        <begin position="1"/>
        <end position="21"/>
    </location>
</feature>
<dbReference type="InterPro" id="IPR002156">
    <property type="entry name" value="RNaseH_domain"/>
</dbReference>
<evidence type="ECO:0000313" key="5">
    <source>
        <dbReference type="Proteomes" id="UP000230233"/>
    </source>
</evidence>
<dbReference type="GO" id="GO:0004523">
    <property type="term" value="F:RNA-DNA hybrid ribonuclease activity"/>
    <property type="evidence" value="ECO:0007669"/>
    <property type="project" value="InterPro"/>
</dbReference>
<reference evidence="5" key="1">
    <citation type="submission" date="2017-10" db="EMBL/GenBank/DDBJ databases">
        <title>Rapid genome shrinkage in a self-fertile nematode reveals novel sperm competition proteins.</title>
        <authorList>
            <person name="Yin D."/>
            <person name="Schwarz E.M."/>
            <person name="Thomas C.G."/>
            <person name="Felde R.L."/>
            <person name="Korf I.F."/>
            <person name="Cutter A.D."/>
            <person name="Schartner C.M."/>
            <person name="Ralston E.J."/>
            <person name="Meyer B.J."/>
            <person name="Haag E.S."/>
        </authorList>
    </citation>
    <scope>NUCLEOTIDE SEQUENCE [LARGE SCALE GENOMIC DNA]</scope>
    <source>
        <strain evidence="5">JU1422</strain>
    </source>
</reference>
<comment type="similarity">
    <text evidence="1">Belongs to the RNase H family.</text>
</comment>
<accession>A0A2G5V6K0</accession>
<protein>
    <recommendedName>
        <fullName evidence="3">RNase H type-1 domain-containing protein</fullName>
    </recommendedName>
</protein>
<dbReference type="Pfam" id="PF00075">
    <property type="entry name" value="RNase_H"/>
    <property type="match status" value="1"/>
</dbReference>
<sequence>MSNRPFNIYTDGATSNNGQAGARGGWGVVVESDRNLDRSGSSAYGNQTNNRYELEAIREATRIASQVPDRHISINTDSQYAVDSLNTWKSNWEQNGWRTSRGEPVKNQELIRDIDRNINNLRDSGKNVTLKHVPGHSNDYHNNEADRLARQAAANNGRRY</sequence>
<dbReference type="GO" id="GO:0043137">
    <property type="term" value="P:DNA replication, removal of RNA primer"/>
    <property type="evidence" value="ECO:0007669"/>
    <property type="project" value="TreeGrafter"/>
</dbReference>
<dbReference type="GO" id="GO:0003676">
    <property type="term" value="F:nucleic acid binding"/>
    <property type="evidence" value="ECO:0007669"/>
    <property type="project" value="InterPro"/>
</dbReference>
<dbReference type="SUPFAM" id="SSF53098">
    <property type="entry name" value="Ribonuclease H-like"/>
    <property type="match status" value="1"/>
</dbReference>
<comment type="caution">
    <text evidence="4">The sequence shown here is derived from an EMBL/GenBank/DDBJ whole genome shotgun (WGS) entry which is preliminary data.</text>
</comment>
<evidence type="ECO:0000256" key="2">
    <source>
        <dbReference type="SAM" id="MobiDB-lite"/>
    </source>
</evidence>
<dbReference type="PANTHER" id="PTHR10642">
    <property type="entry name" value="RIBONUCLEASE H1"/>
    <property type="match status" value="1"/>
</dbReference>
<dbReference type="AlphaFoldDB" id="A0A2G5V6K0"/>
<dbReference type="EMBL" id="PDUG01000002">
    <property type="protein sequence ID" value="PIC47372.1"/>
    <property type="molecule type" value="Genomic_DNA"/>
</dbReference>
<evidence type="ECO:0000256" key="1">
    <source>
        <dbReference type="ARBA" id="ARBA00005300"/>
    </source>
</evidence>